<dbReference type="PANTHER" id="PTHR11247">
    <property type="entry name" value="PALMITOYL-PROTEIN THIOESTERASE/DOLICHYLDIPHOSPHATASE 1"/>
    <property type="match status" value="1"/>
</dbReference>
<evidence type="ECO:0000256" key="3">
    <source>
        <dbReference type="ARBA" id="ARBA00012423"/>
    </source>
</evidence>
<gene>
    <name evidence="15" type="primary">PPT1</name>
    <name evidence="15" type="ORF">TR136302</name>
</gene>
<sequence>MEKLTATACNIFLLLSLACGEPPLGVVLWHGMGDTGESSAITHLSNIIREEIPGIFVLDLVIGGSRFIDRLNTYFMPINTQLAQACEIVHSNKNLSQGFHLIGFSQGGLFVRALVQRCPPAKVGSVISIGGPQEGVFGLPSCPDTSSRVFCNVIRSILTRVAYVDIIQTRLAQAQYWHDPLREDIYHEKSRFLAEINQERQVNTVYKENMLKVQNLVLVRFMDDTTVVPGESQWFGFYKRGQCVEKYNITENPKYKKDTLGLQTLDKSGRLHLVPLPGDHLQFSDSWFRHIIVRKFLAPAKSL</sequence>
<dbReference type="FunFam" id="3.40.50.1820:FF:000107">
    <property type="entry name" value="Palmitoyl-protein thioesterase 1"/>
    <property type="match status" value="1"/>
</dbReference>
<feature type="signal peptide" evidence="14">
    <location>
        <begin position="1"/>
        <end position="20"/>
    </location>
</feature>
<dbReference type="GO" id="GO:0005764">
    <property type="term" value="C:lysosome"/>
    <property type="evidence" value="ECO:0007669"/>
    <property type="project" value="UniProtKB-SubCell"/>
</dbReference>
<evidence type="ECO:0000256" key="8">
    <source>
        <dbReference type="ARBA" id="ARBA00023180"/>
    </source>
</evidence>
<comment type="function">
    <text evidence="13">Catalyzes the cleavage of thioester bonds from S-palmitoyl-CoA or S-palmitoyl-N-acetylcysteamine (unbranched structures) but does not have activity against palmitoylcysteine or palmitoylated proteins, branched structures or bulky head groups. Conversely, hydrolyzes both long and short chain fatty acyl-CoA substrate.</text>
</comment>
<dbReference type="PANTHER" id="PTHR11247:SF27">
    <property type="entry name" value="LYSOSOMAL THIOESTERASE PPT2"/>
    <property type="match status" value="1"/>
</dbReference>
<keyword evidence="8" id="KW-0325">Glycoprotein</keyword>
<keyword evidence="7" id="KW-1015">Disulfide bond</keyword>
<comment type="similarity">
    <text evidence="2">Belongs to the palmitoyl-protein thioesterase family.</text>
</comment>
<keyword evidence="5 14" id="KW-0732">Signal</keyword>
<dbReference type="EMBL" id="GEEE01014253">
    <property type="protein sequence ID" value="JAP48972.1"/>
    <property type="molecule type" value="Transcribed_RNA"/>
</dbReference>
<dbReference type="GO" id="GO:0008474">
    <property type="term" value="F:palmitoyl-(protein) hydrolase activity"/>
    <property type="evidence" value="ECO:0007669"/>
    <property type="project" value="UniProtKB-EC"/>
</dbReference>
<evidence type="ECO:0000313" key="15">
    <source>
        <dbReference type="EMBL" id="JAP48972.1"/>
    </source>
</evidence>
<dbReference type="PROSITE" id="PS51257">
    <property type="entry name" value="PROKAR_LIPOPROTEIN"/>
    <property type="match status" value="1"/>
</dbReference>
<evidence type="ECO:0000256" key="2">
    <source>
        <dbReference type="ARBA" id="ARBA00010758"/>
    </source>
</evidence>
<keyword evidence="6" id="KW-0378">Hydrolase</keyword>
<dbReference type="EMBL" id="GEEE01004979">
    <property type="protein sequence ID" value="JAP58246.1"/>
    <property type="molecule type" value="Transcribed_RNA"/>
</dbReference>
<dbReference type="AlphaFoldDB" id="A0A0X3PKY1"/>
<evidence type="ECO:0000256" key="5">
    <source>
        <dbReference type="ARBA" id="ARBA00022729"/>
    </source>
</evidence>
<evidence type="ECO:0000256" key="10">
    <source>
        <dbReference type="ARBA" id="ARBA00031934"/>
    </source>
</evidence>
<dbReference type="Pfam" id="PF02089">
    <property type="entry name" value="Palm_thioest"/>
    <property type="match status" value="1"/>
</dbReference>
<comment type="catalytic activity">
    <reaction evidence="12">
        <text>S-hexadecanoyl-N-acetylcysteamine + H2O = N-acetylcysteamine + hexadecanoate + H(+)</text>
        <dbReference type="Rhea" id="RHEA:84099"/>
        <dbReference type="ChEBI" id="CHEBI:7896"/>
        <dbReference type="ChEBI" id="CHEBI:15377"/>
        <dbReference type="ChEBI" id="CHEBI:15378"/>
        <dbReference type="ChEBI" id="CHEBI:74410"/>
        <dbReference type="ChEBI" id="CHEBI:233601"/>
    </reaction>
</comment>
<dbReference type="EC" id="3.1.2.2" evidence="11"/>
<evidence type="ECO:0000256" key="11">
    <source>
        <dbReference type="ARBA" id="ARBA00038848"/>
    </source>
</evidence>
<organism evidence="15">
    <name type="scientific">Schistocephalus solidus</name>
    <name type="common">Tapeworm</name>
    <dbReference type="NCBI Taxonomy" id="70667"/>
    <lineage>
        <taxon>Eukaryota</taxon>
        <taxon>Metazoa</taxon>
        <taxon>Spiralia</taxon>
        <taxon>Lophotrochozoa</taxon>
        <taxon>Platyhelminthes</taxon>
        <taxon>Cestoda</taxon>
        <taxon>Eucestoda</taxon>
        <taxon>Diphyllobothriidea</taxon>
        <taxon>Diphyllobothriidae</taxon>
        <taxon>Schistocephalus</taxon>
    </lineage>
</organism>
<protein>
    <recommendedName>
        <fullName evidence="4">Palmitoyl-protein thioesterase 1</fullName>
        <ecNumber evidence="11">3.1.2.2</ecNumber>
        <ecNumber evidence="3">3.1.2.22</ecNumber>
    </recommendedName>
    <alternativeName>
        <fullName evidence="10">Palmitoyl-protein hydrolase 1</fullName>
    </alternativeName>
</protein>
<evidence type="ECO:0000256" key="1">
    <source>
        <dbReference type="ARBA" id="ARBA00004371"/>
    </source>
</evidence>
<accession>A0A0X3PKY1</accession>
<dbReference type="Gene3D" id="3.40.50.1820">
    <property type="entry name" value="alpha/beta hydrolase"/>
    <property type="match status" value="1"/>
</dbReference>
<evidence type="ECO:0000256" key="6">
    <source>
        <dbReference type="ARBA" id="ARBA00022801"/>
    </source>
</evidence>
<dbReference type="InterPro" id="IPR002472">
    <property type="entry name" value="Palm_thioest"/>
</dbReference>
<proteinExistence type="inferred from homology"/>
<evidence type="ECO:0000256" key="13">
    <source>
        <dbReference type="ARBA" id="ARBA00093353"/>
    </source>
</evidence>
<dbReference type="EC" id="3.1.2.22" evidence="3"/>
<evidence type="ECO:0000256" key="7">
    <source>
        <dbReference type="ARBA" id="ARBA00023157"/>
    </source>
</evidence>
<feature type="chain" id="PRO_5007440186" description="Palmitoyl-protein thioesterase 1" evidence="14">
    <location>
        <begin position="21"/>
        <end position="303"/>
    </location>
</feature>
<name>A0A0X3PKY1_SCHSO</name>
<evidence type="ECO:0000256" key="12">
    <source>
        <dbReference type="ARBA" id="ARBA00093223"/>
    </source>
</evidence>
<dbReference type="PRINTS" id="PR00414">
    <property type="entry name" value="PPTHIESTRASE"/>
</dbReference>
<dbReference type="InterPro" id="IPR029058">
    <property type="entry name" value="AB_hydrolase_fold"/>
</dbReference>
<evidence type="ECO:0000256" key="4">
    <source>
        <dbReference type="ARBA" id="ARBA00014212"/>
    </source>
</evidence>
<comment type="subcellular location">
    <subcellularLocation>
        <location evidence="1">Lysosome</location>
    </subcellularLocation>
</comment>
<evidence type="ECO:0000256" key="9">
    <source>
        <dbReference type="ARBA" id="ARBA00023228"/>
    </source>
</evidence>
<keyword evidence="9" id="KW-0458">Lysosome</keyword>
<evidence type="ECO:0000256" key="14">
    <source>
        <dbReference type="SAM" id="SignalP"/>
    </source>
</evidence>
<dbReference type="SUPFAM" id="SSF53474">
    <property type="entry name" value="alpha/beta-Hydrolases"/>
    <property type="match status" value="1"/>
</dbReference>
<reference evidence="15" key="1">
    <citation type="submission" date="2016-01" db="EMBL/GenBank/DDBJ databases">
        <title>Reference transcriptome for the parasite Schistocephalus solidus: insights into the molecular evolution of parasitism.</title>
        <authorList>
            <person name="Hebert F.O."/>
            <person name="Grambauer S."/>
            <person name="Barber I."/>
            <person name="Landry C.R."/>
            <person name="Aubin-Horth N."/>
        </authorList>
    </citation>
    <scope>NUCLEOTIDE SEQUENCE</scope>
</reference>